<evidence type="ECO:0000313" key="1">
    <source>
        <dbReference type="EMBL" id="PXF59464.1"/>
    </source>
</evidence>
<name>A0AC61L1C3_9EURY</name>
<accession>A0AC61L1C3</accession>
<organism evidence="1 2">
    <name type="scientific">Candidatus Methanogaster sp</name>
    <dbReference type="NCBI Taxonomy" id="3386292"/>
    <lineage>
        <taxon>Archaea</taxon>
        <taxon>Methanobacteriati</taxon>
        <taxon>Methanobacteriota</taxon>
        <taxon>Stenosarchaea group</taxon>
        <taxon>Methanomicrobia</taxon>
        <taxon>Methanosarcinales</taxon>
        <taxon>ANME-2 cluster</taxon>
        <taxon>Candidatus Methanogasteraceae</taxon>
        <taxon>Candidatus Methanogaster</taxon>
    </lineage>
</organism>
<gene>
    <name evidence="1" type="ORF">C4B59_11255</name>
</gene>
<sequence length="303" mass="33710">MNRKTTIVCSAPDLASMNIKENLLAMHDWDREGDVYESDRARIVEVDKLHIFCDHIDSELERRGLPTDMIIFASKHKSDSSKRLFSAHFTGNVGDAKFGGNPRELAPAAPQLLRPVLHSMRDLAMDADTGYDVSMESTHHGPTALAVPSIYIEIGSTEAEWVDPGAGRIAASAILDLDLNLDTILDSKLDLNLDPNSNCDPDEAERTSGYPVAVGFGGGHYAHRQTKLIFETEITFGHNFPKYQLDNLDDGLIRDALLKSNADFAYFDRKSMNAAQRNRISAVIEDLGYEVMRERAIREQFGL</sequence>
<comment type="caution">
    <text evidence="1">The sequence shown here is derived from an EMBL/GenBank/DDBJ whole genome shotgun (WGS) entry which is preliminary data.</text>
</comment>
<reference evidence="1" key="1">
    <citation type="submission" date="2018-01" db="EMBL/GenBank/DDBJ databases">
        <authorList>
            <person name="Krukenberg V."/>
        </authorList>
    </citation>
    <scope>NUCLEOTIDE SEQUENCE</scope>
    <source>
        <strain evidence="1">E20ANME2</strain>
    </source>
</reference>
<dbReference type="EMBL" id="PQXF01000024">
    <property type="protein sequence ID" value="PXF59464.1"/>
    <property type="molecule type" value="Genomic_DNA"/>
</dbReference>
<dbReference type="Proteomes" id="UP000248329">
    <property type="component" value="Unassembled WGS sequence"/>
</dbReference>
<evidence type="ECO:0000313" key="2">
    <source>
        <dbReference type="Proteomes" id="UP000248329"/>
    </source>
</evidence>
<proteinExistence type="predicted"/>
<protein>
    <submittedName>
        <fullName evidence="1">D-tyrosyl-tRNA(Tyr) deacylase</fullName>
    </submittedName>
</protein>